<feature type="compositionally biased region" description="Basic and acidic residues" evidence="6">
    <location>
        <begin position="9"/>
        <end position="25"/>
    </location>
</feature>
<feature type="transmembrane region" description="Helical" evidence="7">
    <location>
        <begin position="411"/>
        <end position="431"/>
    </location>
</feature>
<protein>
    <recommendedName>
        <fullName evidence="8">Major facilitator superfamily (MFS) profile domain-containing protein</fullName>
    </recommendedName>
</protein>
<dbReference type="SUPFAM" id="SSF103473">
    <property type="entry name" value="MFS general substrate transporter"/>
    <property type="match status" value="1"/>
</dbReference>
<dbReference type="InterPro" id="IPR020846">
    <property type="entry name" value="MFS_dom"/>
</dbReference>
<reference evidence="9" key="1">
    <citation type="submission" date="2021-02" db="EMBL/GenBank/DDBJ databases">
        <title>Genome sequence Cadophora malorum strain M34.</title>
        <authorList>
            <person name="Stefanovic E."/>
            <person name="Vu D."/>
            <person name="Scully C."/>
            <person name="Dijksterhuis J."/>
            <person name="Roader J."/>
            <person name="Houbraken J."/>
        </authorList>
    </citation>
    <scope>NUCLEOTIDE SEQUENCE</scope>
    <source>
        <strain evidence="9">M34</strain>
    </source>
</reference>
<comment type="subcellular location">
    <subcellularLocation>
        <location evidence="1">Membrane</location>
        <topology evidence="1">Multi-pass membrane protein</topology>
    </subcellularLocation>
</comment>
<dbReference type="InterPro" id="IPR036259">
    <property type="entry name" value="MFS_trans_sf"/>
</dbReference>
<feature type="domain" description="Major facilitator superfamily (MFS) profile" evidence="8">
    <location>
        <begin position="144"/>
        <end position="590"/>
    </location>
</feature>
<dbReference type="PROSITE" id="PS50850">
    <property type="entry name" value="MFS"/>
    <property type="match status" value="1"/>
</dbReference>
<evidence type="ECO:0000313" key="10">
    <source>
        <dbReference type="Proteomes" id="UP000664132"/>
    </source>
</evidence>
<keyword evidence="5 7" id="KW-0472">Membrane</keyword>
<dbReference type="EMBL" id="JAFJYH010000094">
    <property type="protein sequence ID" value="KAG4419982.1"/>
    <property type="molecule type" value="Genomic_DNA"/>
</dbReference>
<dbReference type="OrthoDB" id="5296287at2759"/>
<feature type="transmembrane region" description="Helical" evidence="7">
    <location>
        <begin position="468"/>
        <end position="487"/>
    </location>
</feature>
<dbReference type="AlphaFoldDB" id="A0A8H7W952"/>
<sequence>MAASSTTEVESRHDDEVTTGHEAHHTPSKSKTPHEPSDLEKETLAAYEGHDAETPSNEGYVPDERKELKRKQSAAASNRKASVRTNRSKENRSNDGTNRDLEKGGRTGKRKSSATAQDPNIIWWSGPDDPLNPQNFGKWSKIFNIALISAICFVTPLASSMFAPGVPELMMEFDSKNVVLASFVVSVYVLGFAVGPLFFAPLSEVYGRLPIYHACNLLFLVFNIACAVATSLPMLIGFRFMAGVFGSAPLTNGGGTIADLVTAEKRGRAMSGFVMGPIIGPIIGPVAGGYLSQAKGWRWVFWVLSMLSGVFGVLSLIFLRETYAPIIIRKKTNRLRKSTGNKELRSRLDVGLSPKDFFLHSIIRPTKMLVYSPVVLIAAVYVGVVYGYLYLLFTTFTPVFEEVYGFSTGSVGLTFMGLGIGSVIGVAFFAWSTDRMFKRRKAAQEAAAATGDEHNIAQATAPEPEIRLQMVIPTYALIPVGLFIYGWTTHYHVHWMVPILATVLIGIGNMAVFMGISLYLIDAFSIYAASALAANTVVRSIMGAVLPLAGQSMYNRLGLGWGNSLLAFVALALIPVAWALMKYGSWLRKKFEIKNL</sequence>
<evidence type="ECO:0000256" key="5">
    <source>
        <dbReference type="ARBA" id="ARBA00023136"/>
    </source>
</evidence>
<feature type="transmembrane region" description="Helical" evidence="7">
    <location>
        <begin position="299"/>
        <end position="319"/>
    </location>
</feature>
<feature type="transmembrane region" description="Helical" evidence="7">
    <location>
        <begin position="561"/>
        <end position="581"/>
    </location>
</feature>
<keyword evidence="10" id="KW-1185">Reference proteome</keyword>
<name>A0A8H7W952_9HELO</name>
<feature type="transmembrane region" description="Helical" evidence="7">
    <location>
        <begin position="273"/>
        <end position="293"/>
    </location>
</feature>
<comment type="similarity">
    <text evidence="2">Belongs to the major facilitator superfamily.</text>
</comment>
<dbReference type="FunFam" id="1.20.1250.20:FF:000011">
    <property type="entry name" value="MFS multidrug transporter, putative"/>
    <property type="match status" value="1"/>
</dbReference>
<feature type="compositionally biased region" description="Basic and acidic residues" evidence="6">
    <location>
        <begin position="32"/>
        <end position="53"/>
    </location>
</feature>
<proteinExistence type="inferred from homology"/>
<dbReference type="InterPro" id="IPR011701">
    <property type="entry name" value="MFS"/>
</dbReference>
<evidence type="ECO:0000256" key="1">
    <source>
        <dbReference type="ARBA" id="ARBA00004141"/>
    </source>
</evidence>
<dbReference type="PANTHER" id="PTHR23502">
    <property type="entry name" value="MAJOR FACILITATOR SUPERFAMILY"/>
    <property type="match status" value="1"/>
</dbReference>
<keyword evidence="3 7" id="KW-0812">Transmembrane</keyword>
<keyword evidence="4 7" id="KW-1133">Transmembrane helix</keyword>
<feature type="transmembrane region" description="Helical" evidence="7">
    <location>
        <begin position="211"/>
        <end position="232"/>
    </location>
</feature>
<dbReference type="Proteomes" id="UP000664132">
    <property type="component" value="Unassembled WGS sequence"/>
</dbReference>
<evidence type="ECO:0000313" key="9">
    <source>
        <dbReference type="EMBL" id="KAG4419982.1"/>
    </source>
</evidence>
<evidence type="ECO:0000256" key="6">
    <source>
        <dbReference type="SAM" id="MobiDB-lite"/>
    </source>
</evidence>
<evidence type="ECO:0000256" key="7">
    <source>
        <dbReference type="SAM" id="Phobius"/>
    </source>
</evidence>
<feature type="transmembrane region" description="Helical" evidence="7">
    <location>
        <begin position="368"/>
        <end position="391"/>
    </location>
</feature>
<organism evidence="9 10">
    <name type="scientific">Cadophora malorum</name>
    <dbReference type="NCBI Taxonomy" id="108018"/>
    <lineage>
        <taxon>Eukaryota</taxon>
        <taxon>Fungi</taxon>
        <taxon>Dikarya</taxon>
        <taxon>Ascomycota</taxon>
        <taxon>Pezizomycotina</taxon>
        <taxon>Leotiomycetes</taxon>
        <taxon>Helotiales</taxon>
        <taxon>Ploettnerulaceae</taxon>
        <taxon>Cadophora</taxon>
    </lineage>
</organism>
<feature type="region of interest" description="Disordered" evidence="6">
    <location>
        <begin position="1"/>
        <end position="120"/>
    </location>
</feature>
<dbReference type="Gene3D" id="1.20.1250.20">
    <property type="entry name" value="MFS general substrate transporter like domains"/>
    <property type="match status" value="1"/>
</dbReference>
<dbReference type="GO" id="GO:0016020">
    <property type="term" value="C:membrane"/>
    <property type="evidence" value="ECO:0007669"/>
    <property type="project" value="UniProtKB-SubCell"/>
</dbReference>
<gene>
    <name evidence="9" type="ORF">IFR04_006922</name>
</gene>
<dbReference type="Pfam" id="PF07690">
    <property type="entry name" value="MFS_1"/>
    <property type="match status" value="1"/>
</dbReference>
<dbReference type="GO" id="GO:0022857">
    <property type="term" value="F:transmembrane transporter activity"/>
    <property type="evidence" value="ECO:0007669"/>
    <property type="project" value="InterPro"/>
</dbReference>
<dbReference type="CDD" id="cd17323">
    <property type="entry name" value="MFS_Tpo1_MDR_like"/>
    <property type="match status" value="1"/>
</dbReference>
<comment type="caution">
    <text evidence="9">The sequence shown here is derived from an EMBL/GenBank/DDBJ whole genome shotgun (WGS) entry which is preliminary data.</text>
</comment>
<feature type="transmembrane region" description="Helical" evidence="7">
    <location>
        <begin position="499"/>
        <end position="521"/>
    </location>
</feature>
<accession>A0A8H7W952</accession>
<feature type="transmembrane region" description="Helical" evidence="7">
    <location>
        <begin position="178"/>
        <end position="199"/>
    </location>
</feature>
<feature type="transmembrane region" description="Helical" evidence="7">
    <location>
        <begin position="528"/>
        <end position="549"/>
    </location>
</feature>
<feature type="compositionally biased region" description="Basic and acidic residues" evidence="6">
    <location>
        <begin position="87"/>
        <end position="105"/>
    </location>
</feature>
<feature type="transmembrane region" description="Helical" evidence="7">
    <location>
        <begin position="142"/>
        <end position="166"/>
    </location>
</feature>
<evidence type="ECO:0000256" key="2">
    <source>
        <dbReference type="ARBA" id="ARBA00008335"/>
    </source>
</evidence>
<evidence type="ECO:0000256" key="3">
    <source>
        <dbReference type="ARBA" id="ARBA00022692"/>
    </source>
</evidence>
<feature type="compositionally biased region" description="Polar residues" evidence="6">
    <location>
        <begin position="74"/>
        <end position="85"/>
    </location>
</feature>
<evidence type="ECO:0000259" key="8">
    <source>
        <dbReference type="PROSITE" id="PS50850"/>
    </source>
</evidence>
<dbReference type="PANTHER" id="PTHR23502:SF68">
    <property type="entry name" value="MULTIDRUG TRANSPORTER, PUTATIVE (AFU_ORTHOLOGUE AFUA_3G01120)-RELATED"/>
    <property type="match status" value="1"/>
</dbReference>
<evidence type="ECO:0000256" key="4">
    <source>
        <dbReference type="ARBA" id="ARBA00022989"/>
    </source>
</evidence>
<feature type="transmembrane region" description="Helical" evidence="7">
    <location>
        <begin position="238"/>
        <end position="261"/>
    </location>
</feature>